<sequence length="509" mass="54781">MRLTFMAGVATVVSLSGVALVPSALTAQPGGGVAPQCSIDQNTPKELALMSLKFQGARSAATPDARKKVLRDIIKELDTKPERFAKNPGGYNLTLVQALTMWGVEPGITDAPARSELGFITNPTEPYDIIVNMDVAYKAIVAAVPTCEADITAMRMNEVWLAATKSALDASNGGKLDSAEYFAKRSMMMAATNPYPHYVLANVANARNNRANAIMHWKHVVKYAADDTTYRDLKASSMYYAAMSQLEDAQSKTGAEQQAAAREAAEGFKALMTMTPDSPDAPNLLLSWADALTVAKDTALIPTVYTPLLTQASATDIALATAGVIATRANKSDDALKLFQASTKKNPFNRDAQRNVAAAHYSKDQFTLMFEPARKLVELDPNNFDGWMLFAYASQGLAKAAQTAKKPVEVKAWTDSLVKYQTYAEALPVKVDVTSFDRRKDVATLVLSLEQVAAKDGQYSVTAEFLDQAGAVVATATEAAGPIKKGETKSVTLKVTGTGIMSYRYKALK</sequence>
<name>A0A6M4IVY0_9BACT</name>
<dbReference type="SUPFAM" id="SSF48452">
    <property type="entry name" value="TPR-like"/>
    <property type="match status" value="1"/>
</dbReference>
<dbReference type="Proteomes" id="UP000500938">
    <property type="component" value="Chromosome"/>
</dbReference>
<dbReference type="AlphaFoldDB" id="A0A6M4IVY0"/>
<protein>
    <submittedName>
        <fullName evidence="2">Uncharacterized protein</fullName>
    </submittedName>
</protein>
<dbReference type="RefSeq" id="WP_171225783.1">
    <property type="nucleotide sequence ID" value="NZ_CP053085.1"/>
</dbReference>
<organism evidence="2 3">
    <name type="scientific">Gemmatimonas groenlandica</name>
    <dbReference type="NCBI Taxonomy" id="2732249"/>
    <lineage>
        <taxon>Bacteria</taxon>
        <taxon>Pseudomonadati</taxon>
        <taxon>Gemmatimonadota</taxon>
        <taxon>Gemmatimonadia</taxon>
        <taxon>Gemmatimonadales</taxon>
        <taxon>Gemmatimonadaceae</taxon>
        <taxon>Gemmatimonas</taxon>
    </lineage>
</organism>
<dbReference type="EMBL" id="CP053085">
    <property type="protein sequence ID" value="QJR36351.1"/>
    <property type="molecule type" value="Genomic_DNA"/>
</dbReference>
<evidence type="ECO:0000256" key="1">
    <source>
        <dbReference type="SAM" id="SignalP"/>
    </source>
</evidence>
<feature type="chain" id="PRO_5026719284" evidence="1">
    <location>
        <begin position="28"/>
        <end position="509"/>
    </location>
</feature>
<gene>
    <name evidence="2" type="ORF">HKW67_12965</name>
</gene>
<proteinExistence type="predicted"/>
<evidence type="ECO:0000313" key="3">
    <source>
        <dbReference type="Proteomes" id="UP000500938"/>
    </source>
</evidence>
<keyword evidence="3" id="KW-1185">Reference proteome</keyword>
<dbReference type="Gene3D" id="1.25.40.10">
    <property type="entry name" value="Tetratricopeptide repeat domain"/>
    <property type="match status" value="1"/>
</dbReference>
<dbReference type="KEGG" id="ggr:HKW67_12965"/>
<keyword evidence="1" id="KW-0732">Signal</keyword>
<accession>A0A6M4IVY0</accession>
<dbReference type="InterPro" id="IPR011990">
    <property type="entry name" value="TPR-like_helical_dom_sf"/>
</dbReference>
<feature type="signal peptide" evidence="1">
    <location>
        <begin position="1"/>
        <end position="27"/>
    </location>
</feature>
<evidence type="ECO:0000313" key="2">
    <source>
        <dbReference type="EMBL" id="QJR36351.1"/>
    </source>
</evidence>
<reference evidence="2 3" key="1">
    <citation type="submission" date="2020-05" db="EMBL/GenBank/DDBJ databases">
        <title>Complete genome sequence of Gemmatimonas greenlandica TET16.</title>
        <authorList>
            <person name="Zeng Y."/>
        </authorList>
    </citation>
    <scope>NUCLEOTIDE SEQUENCE [LARGE SCALE GENOMIC DNA]</scope>
    <source>
        <strain evidence="2 3">TET16</strain>
    </source>
</reference>